<dbReference type="InterPro" id="IPR007627">
    <property type="entry name" value="RNA_pol_sigma70_r2"/>
</dbReference>
<keyword evidence="4" id="KW-0804">Transcription</keyword>
<dbReference type="SUPFAM" id="SSF88946">
    <property type="entry name" value="Sigma2 domain of RNA polymerase sigma factors"/>
    <property type="match status" value="1"/>
</dbReference>
<dbReference type="InterPro" id="IPR013324">
    <property type="entry name" value="RNA_pol_sigma_r3/r4-like"/>
</dbReference>
<name>A0A7W6HZA5_9BACT</name>
<evidence type="ECO:0000259" key="5">
    <source>
        <dbReference type="Pfam" id="PF04542"/>
    </source>
</evidence>
<dbReference type="Gene3D" id="1.10.10.10">
    <property type="entry name" value="Winged helix-like DNA-binding domain superfamily/Winged helix DNA-binding domain"/>
    <property type="match status" value="1"/>
</dbReference>
<comment type="caution">
    <text evidence="7">The sequence shown here is derived from an EMBL/GenBank/DDBJ whole genome shotgun (WGS) entry which is preliminary data.</text>
</comment>
<evidence type="ECO:0000256" key="4">
    <source>
        <dbReference type="ARBA" id="ARBA00023163"/>
    </source>
</evidence>
<dbReference type="NCBIfam" id="TIGR02937">
    <property type="entry name" value="sigma70-ECF"/>
    <property type="match status" value="1"/>
</dbReference>
<dbReference type="InterPro" id="IPR014327">
    <property type="entry name" value="RNA_pol_sigma70_bacteroid"/>
</dbReference>
<dbReference type="SUPFAM" id="SSF88659">
    <property type="entry name" value="Sigma3 and sigma4 domains of RNA polymerase sigma factors"/>
    <property type="match status" value="1"/>
</dbReference>
<dbReference type="EMBL" id="JACIES010000012">
    <property type="protein sequence ID" value="MBB4027762.1"/>
    <property type="molecule type" value="Genomic_DNA"/>
</dbReference>
<keyword evidence="8" id="KW-1185">Reference proteome</keyword>
<dbReference type="InterPro" id="IPR013325">
    <property type="entry name" value="RNA_pol_sigma_r2"/>
</dbReference>
<comment type="similarity">
    <text evidence="1">Belongs to the sigma-70 factor family. ECF subfamily.</text>
</comment>
<evidence type="ECO:0000313" key="7">
    <source>
        <dbReference type="EMBL" id="MBB4027762.1"/>
    </source>
</evidence>
<dbReference type="GO" id="GO:0006352">
    <property type="term" value="P:DNA-templated transcription initiation"/>
    <property type="evidence" value="ECO:0007669"/>
    <property type="project" value="InterPro"/>
</dbReference>
<protein>
    <submittedName>
        <fullName evidence="7">RNA polymerase sigma-70 factor (ECF subfamily)</fullName>
    </submittedName>
</protein>
<accession>A0A7W6HZA5</accession>
<dbReference type="GO" id="GO:0003677">
    <property type="term" value="F:DNA binding"/>
    <property type="evidence" value="ECO:0007669"/>
    <property type="project" value="InterPro"/>
</dbReference>
<dbReference type="Proteomes" id="UP000546007">
    <property type="component" value="Unassembled WGS sequence"/>
</dbReference>
<dbReference type="Pfam" id="PF04542">
    <property type="entry name" value="Sigma70_r2"/>
    <property type="match status" value="1"/>
</dbReference>
<sequence>MDSNDVLLVRQLKDRKEEAYVFLFRQYYNRLYRFAAHYLCDPDAAHDIVQGLFADIFEKSAELNITTSVKSYLFMATRNRCLSFLRSLNIKDSYNQNLLEAHLYSDTVDAIENSSLLEELQVVVDRMPPKMKEVFRLRVIEVYKFKEIAEELGITENNAKVQMNGAIRMIREKLPDLKKRLFFLIIW</sequence>
<dbReference type="Pfam" id="PF08281">
    <property type="entry name" value="Sigma70_r4_2"/>
    <property type="match status" value="1"/>
</dbReference>
<dbReference type="NCBIfam" id="TIGR02985">
    <property type="entry name" value="Sig70_bacteroi1"/>
    <property type="match status" value="1"/>
</dbReference>
<dbReference type="PANTHER" id="PTHR43133">
    <property type="entry name" value="RNA POLYMERASE ECF-TYPE SIGMA FACTO"/>
    <property type="match status" value="1"/>
</dbReference>
<evidence type="ECO:0000256" key="1">
    <source>
        <dbReference type="ARBA" id="ARBA00010641"/>
    </source>
</evidence>
<dbReference type="Gene3D" id="1.10.1740.10">
    <property type="match status" value="1"/>
</dbReference>
<dbReference type="GO" id="GO:0016987">
    <property type="term" value="F:sigma factor activity"/>
    <property type="evidence" value="ECO:0007669"/>
    <property type="project" value="UniProtKB-KW"/>
</dbReference>
<evidence type="ECO:0000256" key="3">
    <source>
        <dbReference type="ARBA" id="ARBA00023082"/>
    </source>
</evidence>
<evidence type="ECO:0000256" key="2">
    <source>
        <dbReference type="ARBA" id="ARBA00023015"/>
    </source>
</evidence>
<gene>
    <name evidence="7" type="ORF">GGR14_003576</name>
</gene>
<dbReference type="InterPro" id="IPR013249">
    <property type="entry name" value="RNA_pol_sigma70_r4_t2"/>
</dbReference>
<dbReference type="InterPro" id="IPR036388">
    <property type="entry name" value="WH-like_DNA-bd_sf"/>
</dbReference>
<reference evidence="7 8" key="1">
    <citation type="submission" date="2020-08" db="EMBL/GenBank/DDBJ databases">
        <title>Genomic Encyclopedia of Type Strains, Phase IV (KMG-IV): sequencing the most valuable type-strain genomes for metagenomic binning, comparative biology and taxonomic classification.</title>
        <authorList>
            <person name="Goeker M."/>
        </authorList>
    </citation>
    <scope>NUCLEOTIDE SEQUENCE [LARGE SCALE GENOMIC DNA]</scope>
    <source>
        <strain evidence="7 8">DSM 105721</strain>
    </source>
</reference>
<evidence type="ECO:0000259" key="6">
    <source>
        <dbReference type="Pfam" id="PF08281"/>
    </source>
</evidence>
<keyword evidence="3" id="KW-0731">Sigma factor</keyword>
<dbReference type="InterPro" id="IPR014284">
    <property type="entry name" value="RNA_pol_sigma-70_dom"/>
</dbReference>
<dbReference type="GeneID" id="93099812"/>
<dbReference type="RefSeq" id="WP_124315663.1">
    <property type="nucleotide sequence ID" value="NZ_AP028155.1"/>
</dbReference>
<dbReference type="OrthoDB" id="9782991at2"/>
<dbReference type="InterPro" id="IPR039425">
    <property type="entry name" value="RNA_pol_sigma-70-like"/>
</dbReference>
<feature type="domain" description="RNA polymerase sigma-70 region 2" evidence="5">
    <location>
        <begin position="23"/>
        <end position="87"/>
    </location>
</feature>
<keyword evidence="2" id="KW-0805">Transcription regulation</keyword>
<dbReference type="AlphaFoldDB" id="A0A7W6HZA5"/>
<feature type="domain" description="RNA polymerase sigma factor 70 region 4 type 2" evidence="6">
    <location>
        <begin position="118"/>
        <end position="163"/>
    </location>
</feature>
<proteinExistence type="inferred from homology"/>
<evidence type="ECO:0000313" key="8">
    <source>
        <dbReference type="Proteomes" id="UP000546007"/>
    </source>
</evidence>
<dbReference type="PANTHER" id="PTHR43133:SF46">
    <property type="entry name" value="RNA POLYMERASE SIGMA-70 FACTOR ECF SUBFAMILY"/>
    <property type="match status" value="1"/>
</dbReference>
<organism evidence="7 8">
    <name type="scientific">Butyricimonas faecihominis</name>
    <dbReference type="NCBI Taxonomy" id="1472416"/>
    <lineage>
        <taxon>Bacteria</taxon>
        <taxon>Pseudomonadati</taxon>
        <taxon>Bacteroidota</taxon>
        <taxon>Bacteroidia</taxon>
        <taxon>Bacteroidales</taxon>
        <taxon>Odoribacteraceae</taxon>
        <taxon>Butyricimonas</taxon>
    </lineage>
</organism>